<dbReference type="RefSeq" id="WP_207858624.1">
    <property type="nucleotide sequence ID" value="NZ_JAFREP010000007.1"/>
</dbReference>
<feature type="binding site" evidence="10 13">
    <location>
        <position position="66"/>
    </location>
    <ligand>
        <name>a divalent metal cation</name>
        <dbReference type="ChEBI" id="CHEBI:60240"/>
    </ligand>
</feature>
<keyword evidence="13" id="KW-0862">Zinc</keyword>
<dbReference type="EMBL" id="JAFREP010000007">
    <property type="protein sequence ID" value="MBO1318830.1"/>
    <property type="molecule type" value="Genomic_DNA"/>
</dbReference>
<feature type="binding site" evidence="10 14">
    <location>
        <position position="8"/>
    </location>
    <ligand>
        <name>substrate</name>
    </ligand>
</feature>
<feature type="binding site" evidence="10 13">
    <location>
        <position position="35"/>
    </location>
    <ligand>
        <name>a divalent metal cation</name>
        <dbReference type="ChEBI" id="CHEBI:60240"/>
    </ligand>
</feature>
<dbReference type="InterPro" id="IPR013785">
    <property type="entry name" value="Aldolase_TIM"/>
</dbReference>
<comment type="cofactor">
    <cofactor evidence="4">
        <name>Zn(2+)</name>
        <dbReference type="ChEBI" id="CHEBI:29105"/>
    </cofactor>
</comment>
<evidence type="ECO:0000256" key="1">
    <source>
        <dbReference type="ARBA" id="ARBA00001782"/>
    </source>
</evidence>
<dbReference type="PROSITE" id="PS01086">
    <property type="entry name" value="RIBUL_P_3_EPIMER_2"/>
    <property type="match status" value="1"/>
</dbReference>
<evidence type="ECO:0000313" key="16">
    <source>
        <dbReference type="Proteomes" id="UP000664417"/>
    </source>
</evidence>
<comment type="similarity">
    <text evidence="6 10 11">Belongs to the ribulose-phosphate 3-epimerase family.</text>
</comment>
<evidence type="ECO:0000256" key="10">
    <source>
        <dbReference type="HAMAP-Rule" id="MF_02227"/>
    </source>
</evidence>
<sequence>MKFKLAPSLLAADFWNLEKAILPAVEAGADVLHIDVMDGHFVPNLTMGPIVPKALAGKTDAILDVHLMVTNPENFITDFAKAGAHWISFHVEAATHAHRVSQQIRDAGCKPGIAINPGTPIAHLEAMIDHVDFVLLMSVNPGFGGQKFIEATYQRLAQLNALIEKSDNTPFIQVDGGVGVANIGRLYQAGVRCAVAGSSVFGKGDPGQAVRELLAEVEKHDA</sequence>
<feature type="binding site" evidence="10 14">
    <location>
        <position position="66"/>
    </location>
    <ligand>
        <name>substrate</name>
    </ligand>
</feature>
<dbReference type="GO" id="GO:0004750">
    <property type="term" value="F:D-ribulose-phosphate 3-epimerase activity"/>
    <property type="evidence" value="ECO:0007669"/>
    <property type="project" value="UniProtKB-UniRule"/>
</dbReference>
<evidence type="ECO:0000256" key="8">
    <source>
        <dbReference type="ARBA" id="ARBA00022723"/>
    </source>
</evidence>
<dbReference type="NCBIfam" id="NF004076">
    <property type="entry name" value="PRK05581.1-4"/>
    <property type="match status" value="1"/>
</dbReference>
<reference evidence="15" key="1">
    <citation type="submission" date="2021-03" db="EMBL/GenBank/DDBJ databases">
        <authorList>
            <person name="Wang G."/>
        </authorList>
    </citation>
    <scope>NUCLEOTIDE SEQUENCE</scope>
    <source>
        <strain evidence="15">KCTC 12899</strain>
    </source>
</reference>
<dbReference type="FunFam" id="3.20.20.70:FF:000004">
    <property type="entry name" value="Ribulose-phosphate 3-epimerase"/>
    <property type="match status" value="1"/>
</dbReference>
<evidence type="ECO:0000256" key="5">
    <source>
        <dbReference type="ARBA" id="ARBA00001954"/>
    </source>
</evidence>
<evidence type="ECO:0000256" key="11">
    <source>
        <dbReference type="PIRNR" id="PIRNR001461"/>
    </source>
</evidence>
<comment type="cofactor">
    <cofactor evidence="2">
        <name>Mn(2+)</name>
        <dbReference type="ChEBI" id="CHEBI:29035"/>
    </cofactor>
</comment>
<keyword evidence="10 11" id="KW-0119">Carbohydrate metabolism</keyword>
<dbReference type="AlphaFoldDB" id="A0A8J7QFC8"/>
<comment type="cofactor">
    <cofactor evidence="10 13">
        <name>a divalent metal cation</name>
        <dbReference type="ChEBI" id="CHEBI:60240"/>
    </cofactor>
    <text evidence="10 13">Binds 1 divalent metal cation per subunit.</text>
</comment>
<dbReference type="NCBIfam" id="TIGR01163">
    <property type="entry name" value="rpe"/>
    <property type="match status" value="1"/>
</dbReference>
<comment type="cofactor">
    <cofactor evidence="3">
        <name>Co(2+)</name>
        <dbReference type="ChEBI" id="CHEBI:48828"/>
    </cofactor>
</comment>
<evidence type="ECO:0000256" key="3">
    <source>
        <dbReference type="ARBA" id="ARBA00001941"/>
    </source>
</evidence>
<feature type="binding site" evidence="14">
    <location>
        <position position="177"/>
    </location>
    <ligand>
        <name>substrate</name>
    </ligand>
</feature>
<gene>
    <name evidence="10 15" type="primary">rpe</name>
    <name evidence="15" type="ORF">J3U88_10180</name>
</gene>
<dbReference type="GO" id="GO:0046872">
    <property type="term" value="F:metal ion binding"/>
    <property type="evidence" value="ECO:0007669"/>
    <property type="project" value="UniProtKB-UniRule"/>
</dbReference>
<dbReference type="PROSITE" id="PS01085">
    <property type="entry name" value="RIBUL_P_3_EPIMER_1"/>
    <property type="match status" value="1"/>
</dbReference>
<dbReference type="HAMAP" id="MF_02227">
    <property type="entry name" value="RPE"/>
    <property type="match status" value="1"/>
</dbReference>
<evidence type="ECO:0000256" key="4">
    <source>
        <dbReference type="ARBA" id="ARBA00001947"/>
    </source>
</evidence>
<proteinExistence type="inferred from homology"/>
<name>A0A8J7QFC8_9BACT</name>
<dbReference type="PANTHER" id="PTHR11749">
    <property type="entry name" value="RIBULOSE-5-PHOSPHATE-3-EPIMERASE"/>
    <property type="match status" value="1"/>
</dbReference>
<dbReference type="SUPFAM" id="SSF51366">
    <property type="entry name" value="Ribulose-phoshate binding barrel"/>
    <property type="match status" value="1"/>
</dbReference>
<dbReference type="GO" id="GO:0006098">
    <property type="term" value="P:pentose-phosphate shunt"/>
    <property type="evidence" value="ECO:0007669"/>
    <property type="project" value="UniProtKB-UniRule"/>
</dbReference>
<protein>
    <recommendedName>
        <fullName evidence="7 10">Ribulose-phosphate 3-epimerase</fullName>
        <ecNumber evidence="7 10">5.1.3.1</ecNumber>
    </recommendedName>
</protein>
<comment type="function">
    <text evidence="10">Catalyzes the reversible epimerization of D-ribulose 5-phosphate to D-xylulose 5-phosphate.</text>
</comment>
<evidence type="ECO:0000256" key="2">
    <source>
        <dbReference type="ARBA" id="ARBA00001936"/>
    </source>
</evidence>
<feature type="binding site" evidence="10 13">
    <location>
        <position position="33"/>
    </location>
    <ligand>
        <name>a divalent metal cation</name>
        <dbReference type="ChEBI" id="CHEBI:60240"/>
    </ligand>
</feature>
<dbReference type="InterPro" id="IPR000056">
    <property type="entry name" value="Ribul_P_3_epim-like"/>
</dbReference>
<dbReference type="Gene3D" id="3.20.20.70">
    <property type="entry name" value="Aldolase class I"/>
    <property type="match status" value="1"/>
</dbReference>
<comment type="catalytic activity">
    <reaction evidence="1 10 11">
        <text>D-ribulose 5-phosphate = D-xylulose 5-phosphate</text>
        <dbReference type="Rhea" id="RHEA:13677"/>
        <dbReference type="ChEBI" id="CHEBI:57737"/>
        <dbReference type="ChEBI" id="CHEBI:58121"/>
        <dbReference type="EC" id="5.1.3.1"/>
    </reaction>
</comment>
<keyword evidence="13" id="KW-0464">Manganese</keyword>
<keyword evidence="9 10" id="KW-0413">Isomerase</keyword>
<feature type="binding site" evidence="10 14">
    <location>
        <begin position="197"/>
        <end position="198"/>
    </location>
    <ligand>
        <name>substrate</name>
    </ligand>
</feature>
<evidence type="ECO:0000256" key="6">
    <source>
        <dbReference type="ARBA" id="ARBA00009541"/>
    </source>
</evidence>
<feature type="binding site" evidence="10">
    <location>
        <begin position="175"/>
        <end position="177"/>
    </location>
    <ligand>
        <name>substrate</name>
    </ligand>
</feature>
<evidence type="ECO:0000256" key="9">
    <source>
        <dbReference type="ARBA" id="ARBA00023235"/>
    </source>
</evidence>
<feature type="active site" description="Proton donor" evidence="10 12">
    <location>
        <position position="175"/>
    </location>
</feature>
<dbReference type="CDD" id="cd00429">
    <property type="entry name" value="RPE"/>
    <property type="match status" value="1"/>
</dbReference>
<feature type="active site" description="Proton acceptor" evidence="10 12">
    <location>
        <position position="35"/>
    </location>
</feature>
<dbReference type="PIRSF" id="PIRSF001461">
    <property type="entry name" value="RPE"/>
    <property type="match status" value="1"/>
</dbReference>
<evidence type="ECO:0000313" key="15">
    <source>
        <dbReference type="EMBL" id="MBO1318830.1"/>
    </source>
</evidence>
<evidence type="ECO:0000256" key="7">
    <source>
        <dbReference type="ARBA" id="ARBA00013188"/>
    </source>
</evidence>
<comment type="cofactor">
    <cofactor evidence="5">
        <name>Fe(2+)</name>
        <dbReference type="ChEBI" id="CHEBI:29033"/>
    </cofactor>
</comment>
<keyword evidence="8 10" id="KW-0479">Metal-binding</keyword>
<dbReference type="InterPro" id="IPR026019">
    <property type="entry name" value="Ribul_P_3_epim"/>
</dbReference>
<keyword evidence="16" id="KW-1185">Reference proteome</keyword>
<feature type="binding site" evidence="10 13">
    <location>
        <position position="175"/>
    </location>
    <ligand>
        <name>a divalent metal cation</name>
        <dbReference type="ChEBI" id="CHEBI:60240"/>
    </ligand>
</feature>
<dbReference type="Proteomes" id="UP000664417">
    <property type="component" value="Unassembled WGS sequence"/>
</dbReference>
<dbReference type="EC" id="5.1.3.1" evidence="7 10"/>
<comment type="pathway">
    <text evidence="10">Carbohydrate degradation.</text>
</comment>
<dbReference type="GO" id="GO:0005737">
    <property type="term" value="C:cytoplasm"/>
    <property type="evidence" value="ECO:0007669"/>
    <property type="project" value="UniProtKB-ARBA"/>
</dbReference>
<organism evidence="15 16">
    <name type="scientific">Acanthopleuribacter pedis</name>
    <dbReference type="NCBI Taxonomy" id="442870"/>
    <lineage>
        <taxon>Bacteria</taxon>
        <taxon>Pseudomonadati</taxon>
        <taxon>Acidobacteriota</taxon>
        <taxon>Holophagae</taxon>
        <taxon>Acanthopleuribacterales</taxon>
        <taxon>Acanthopleuribacteraceae</taxon>
        <taxon>Acanthopleuribacter</taxon>
    </lineage>
</organism>
<keyword evidence="13" id="KW-0170">Cobalt</keyword>
<accession>A0A8J7QFC8</accession>
<dbReference type="InterPro" id="IPR011060">
    <property type="entry name" value="RibuloseP-bd_barrel"/>
</dbReference>
<evidence type="ECO:0000256" key="14">
    <source>
        <dbReference type="PIRSR" id="PIRSR001461-3"/>
    </source>
</evidence>
<dbReference type="Pfam" id="PF00834">
    <property type="entry name" value="Ribul_P_3_epim"/>
    <property type="match status" value="1"/>
</dbReference>
<dbReference type="GO" id="GO:0019323">
    <property type="term" value="P:pentose catabolic process"/>
    <property type="evidence" value="ECO:0007669"/>
    <property type="project" value="UniProtKB-UniRule"/>
</dbReference>
<evidence type="ECO:0000256" key="12">
    <source>
        <dbReference type="PIRSR" id="PIRSR001461-1"/>
    </source>
</evidence>
<feature type="binding site" evidence="10 14">
    <location>
        <begin position="142"/>
        <end position="145"/>
    </location>
    <ligand>
        <name>substrate</name>
    </ligand>
</feature>
<evidence type="ECO:0000256" key="13">
    <source>
        <dbReference type="PIRSR" id="PIRSR001461-2"/>
    </source>
</evidence>
<comment type="caution">
    <text evidence="15">The sequence shown here is derived from an EMBL/GenBank/DDBJ whole genome shotgun (WGS) entry which is preliminary data.</text>
</comment>